<evidence type="ECO:0000313" key="1">
    <source>
        <dbReference type="EMBL" id="QJA45591.1"/>
    </source>
</evidence>
<accession>A0A6H1ZDU2</accession>
<sequence length="92" mass="10434">MFKIMMSTISSVDKSLLKTEREMSDKEISKVFKLVEKLRKGLIQTYKVDKDNPLDGPARIAQECSVSEAEVRDILNAYDKQAAELANNEPIE</sequence>
<dbReference type="AlphaFoldDB" id="A0A6H1ZDU2"/>
<proteinExistence type="predicted"/>
<organism evidence="1">
    <name type="scientific">viral metagenome</name>
    <dbReference type="NCBI Taxonomy" id="1070528"/>
    <lineage>
        <taxon>unclassified sequences</taxon>
        <taxon>metagenomes</taxon>
        <taxon>organismal metagenomes</taxon>
    </lineage>
</organism>
<gene>
    <name evidence="1" type="ORF">TM448A00260_0020</name>
</gene>
<reference evidence="1" key="1">
    <citation type="submission" date="2020-03" db="EMBL/GenBank/DDBJ databases">
        <title>The deep terrestrial virosphere.</title>
        <authorList>
            <person name="Holmfeldt K."/>
            <person name="Nilsson E."/>
            <person name="Simone D."/>
            <person name="Lopez-Fernandez M."/>
            <person name="Wu X."/>
            <person name="de Brujin I."/>
            <person name="Lundin D."/>
            <person name="Andersson A."/>
            <person name="Bertilsson S."/>
            <person name="Dopson M."/>
        </authorList>
    </citation>
    <scope>NUCLEOTIDE SEQUENCE</scope>
    <source>
        <strain evidence="1">TM448A00260</strain>
    </source>
</reference>
<name>A0A6H1ZDU2_9ZZZZ</name>
<dbReference type="EMBL" id="MT143993">
    <property type="protein sequence ID" value="QJA45591.1"/>
    <property type="molecule type" value="Genomic_DNA"/>
</dbReference>
<protein>
    <submittedName>
        <fullName evidence="1">Uncharacterized protein</fullName>
    </submittedName>
</protein>